<protein>
    <submittedName>
        <fullName evidence="9">ABC transporter permease</fullName>
    </submittedName>
</protein>
<feature type="transmembrane region" description="Helical" evidence="7">
    <location>
        <begin position="272"/>
        <end position="294"/>
    </location>
</feature>
<evidence type="ECO:0000259" key="8">
    <source>
        <dbReference type="PROSITE" id="PS50928"/>
    </source>
</evidence>
<name>A0ABP8W488_9MICO</name>
<gene>
    <name evidence="9" type="ORF">GCM10025780_27090</name>
</gene>
<dbReference type="Proteomes" id="UP001501295">
    <property type="component" value="Unassembled WGS sequence"/>
</dbReference>
<feature type="domain" description="ABC transmembrane type-1" evidence="8">
    <location>
        <begin position="94"/>
        <end position="291"/>
    </location>
</feature>
<evidence type="ECO:0000256" key="4">
    <source>
        <dbReference type="ARBA" id="ARBA00022692"/>
    </source>
</evidence>
<dbReference type="Pfam" id="PF19300">
    <property type="entry name" value="BPD_transp_1_N"/>
    <property type="match status" value="1"/>
</dbReference>
<evidence type="ECO:0000256" key="6">
    <source>
        <dbReference type="ARBA" id="ARBA00023136"/>
    </source>
</evidence>
<evidence type="ECO:0000256" key="1">
    <source>
        <dbReference type="ARBA" id="ARBA00004651"/>
    </source>
</evidence>
<dbReference type="InterPro" id="IPR000515">
    <property type="entry name" value="MetI-like"/>
</dbReference>
<evidence type="ECO:0000313" key="10">
    <source>
        <dbReference type="Proteomes" id="UP001501295"/>
    </source>
</evidence>
<keyword evidence="6 7" id="KW-0472">Membrane</keyword>
<evidence type="ECO:0000256" key="3">
    <source>
        <dbReference type="ARBA" id="ARBA00022475"/>
    </source>
</evidence>
<organism evidence="9 10">
    <name type="scientific">Frondihabitans cladoniiphilus</name>
    <dbReference type="NCBI Taxonomy" id="715785"/>
    <lineage>
        <taxon>Bacteria</taxon>
        <taxon>Bacillati</taxon>
        <taxon>Actinomycetota</taxon>
        <taxon>Actinomycetes</taxon>
        <taxon>Micrococcales</taxon>
        <taxon>Microbacteriaceae</taxon>
        <taxon>Frondihabitans</taxon>
    </lineage>
</organism>
<evidence type="ECO:0000256" key="2">
    <source>
        <dbReference type="ARBA" id="ARBA00022448"/>
    </source>
</evidence>
<dbReference type="RefSeq" id="WP_345376435.1">
    <property type="nucleotide sequence ID" value="NZ_BAABLM010000005.1"/>
</dbReference>
<keyword evidence="10" id="KW-1185">Reference proteome</keyword>
<keyword evidence="3" id="KW-1003">Cell membrane</keyword>
<evidence type="ECO:0000256" key="5">
    <source>
        <dbReference type="ARBA" id="ARBA00022989"/>
    </source>
</evidence>
<dbReference type="PANTHER" id="PTHR43163">
    <property type="entry name" value="DIPEPTIDE TRANSPORT SYSTEM PERMEASE PROTEIN DPPB-RELATED"/>
    <property type="match status" value="1"/>
</dbReference>
<keyword evidence="2 7" id="KW-0813">Transport</keyword>
<feature type="transmembrane region" description="Helical" evidence="7">
    <location>
        <begin position="12"/>
        <end position="31"/>
    </location>
</feature>
<dbReference type="EMBL" id="BAABLM010000005">
    <property type="protein sequence ID" value="GAA4680406.1"/>
    <property type="molecule type" value="Genomic_DNA"/>
</dbReference>
<sequence>MTRYVIKRVLRGVLTVFGVMVVSFFLLRLTGNPTRLLLSQSATQAQVDALSHQLGYDRPLIAQFGSFLVNAVQGNLGDSLVRHTSAFDLVIQRVPATFELAVAAFLIGIVPAFVAAVLVQITGWRWLRTTLLWLGSIRQAIPVFVFGILLVLVFSIGLHLLPSQGNLKPTALILPAVTMGTFELALYLRLFSSSLQRENSADYVRTARSKGKGPIAIVLSDTLSNAVLPVLAVAGLNFGALLGGAAVVEVVFNWPGVGQLMLTSVSGRDFPVVQAGLLVISVIFVVVNLLIDLLHGVLDPRVRLS</sequence>
<dbReference type="InterPro" id="IPR045621">
    <property type="entry name" value="BPD_transp_1_N"/>
</dbReference>
<dbReference type="InterPro" id="IPR035906">
    <property type="entry name" value="MetI-like_sf"/>
</dbReference>
<keyword evidence="4 7" id="KW-0812">Transmembrane</keyword>
<dbReference type="PROSITE" id="PS50928">
    <property type="entry name" value="ABC_TM1"/>
    <property type="match status" value="1"/>
</dbReference>
<dbReference type="CDD" id="cd06261">
    <property type="entry name" value="TM_PBP2"/>
    <property type="match status" value="1"/>
</dbReference>
<dbReference type="Gene3D" id="1.10.3720.10">
    <property type="entry name" value="MetI-like"/>
    <property type="match status" value="1"/>
</dbReference>
<dbReference type="PANTHER" id="PTHR43163:SF6">
    <property type="entry name" value="DIPEPTIDE TRANSPORT SYSTEM PERMEASE PROTEIN DPPB-RELATED"/>
    <property type="match status" value="1"/>
</dbReference>
<comment type="caution">
    <text evidence="9">The sequence shown here is derived from an EMBL/GenBank/DDBJ whole genome shotgun (WGS) entry which is preliminary data.</text>
</comment>
<feature type="transmembrane region" description="Helical" evidence="7">
    <location>
        <begin position="140"/>
        <end position="160"/>
    </location>
</feature>
<proteinExistence type="inferred from homology"/>
<feature type="transmembrane region" description="Helical" evidence="7">
    <location>
        <begin position="172"/>
        <end position="190"/>
    </location>
</feature>
<comment type="similarity">
    <text evidence="7">Belongs to the binding-protein-dependent transport system permease family.</text>
</comment>
<accession>A0ABP8W488</accession>
<reference evidence="10" key="1">
    <citation type="journal article" date="2019" name="Int. J. Syst. Evol. Microbiol.">
        <title>The Global Catalogue of Microorganisms (GCM) 10K type strain sequencing project: providing services to taxonomists for standard genome sequencing and annotation.</title>
        <authorList>
            <consortium name="The Broad Institute Genomics Platform"/>
            <consortium name="The Broad Institute Genome Sequencing Center for Infectious Disease"/>
            <person name="Wu L."/>
            <person name="Ma J."/>
        </authorList>
    </citation>
    <scope>NUCLEOTIDE SEQUENCE [LARGE SCALE GENOMIC DNA]</scope>
    <source>
        <strain evidence="10">JCM 18956</strain>
    </source>
</reference>
<comment type="subcellular location">
    <subcellularLocation>
        <location evidence="1 7">Cell membrane</location>
        <topology evidence="1 7">Multi-pass membrane protein</topology>
    </subcellularLocation>
</comment>
<keyword evidence="5 7" id="KW-1133">Transmembrane helix</keyword>
<feature type="transmembrane region" description="Helical" evidence="7">
    <location>
        <begin position="226"/>
        <end position="252"/>
    </location>
</feature>
<dbReference type="Pfam" id="PF00528">
    <property type="entry name" value="BPD_transp_1"/>
    <property type="match status" value="1"/>
</dbReference>
<dbReference type="SUPFAM" id="SSF161098">
    <property type="entry name" value="MetI-like"/>
    <property type="match status" value="1"/>
</dbReference>
<evidence type="ECO:0000256" key="7">
    <source>
        <dbReference type="RuleBase" id="RU363032"/>
    </source>
</evidence>
<evidence type="ECO:0000313" key="9">
    <source>
        <dbReference type="EMBL" id="GAA4680406.1"/>
    </source>
</evidence>
<feature type="transmembrane region" description="Helical" evidence="7">
    <location>
        <begin position="100"/>
        <end position="119"/>
    </location>
</feature>